<proteinExistence type="predicted"/>
<reference evidence="3" key="1">
    <citation type="submission" date="2021-10" db="EMBL/GenBank/DDBJ databases">
        <title>Tropical sea cucumber genome reveals ecological adaptation and Cuvierian tubules defense mechanism.</title>
        <authorList>
            <person name="Chen T."/>
        </authorList>
    </citation>
    <scope>NUCLEOTIDE SEQUENCE</scope>
    <source>
        <strain evidence="3">Nanhai2018</strain>
        <tissue evidence="3">Muscle</tissue>
    </source>
</reference>
<keyword evidence="2" id="KW-1133">Transmembrane helix</keyword>
<keyword evidence="4" id="KW-1185">Reference proteome</keyword>
<keyword evidence="2" id="KW-0472">Membrane</keyword>
<gene>
    <name evidence="3" type="ORF">HOLleu_05087</name>
</gene>
<evidence type="ECO:0000256" key="1">
    <source>
        <dbReference type="SAM" id="MobiDB-lite"/>
    </source>
</evidence>
<accession>A0A9Q1HIT5</accession>
<dbReference type="OrthoDB" id="10654201at2759"/>
<name>A0A9Q1HIT5_HOLLE</name>
<feature type="compositionally biased region" description="Basic and acidic residues" evidence="1">
    <location>
        <begin position="190"/>
        <end position="199"/>
    </location>
</feature>
<organism evidence="3 4">
    <name type="scientific">Holothuria leucospilota</name>
    <name type="common">Black long sea cucumber</name>
    <name type="synonym">Mertensiothuria leucospilota</name>
    <dbReference type="NCBI Taxonomy" id="206669"/>
    <lineage>
        <taxon>Eukaryota</taxon>
        <taxon>Metazoa</taxon>
        <taxon>Echinodermata</taxon>
        <taxon>Eleutherozoa</taxon>
        <taxon>Echinozoa</taxon>
        <taxon>Holothuroidea</taxon>
        <taxon>Aspidochirotacea</taxon>
        <taxon>Aspidochirotida</taxon>
        <taxon>Holothuriidae</taxon>
        <taxon>Holothuria</taxon>
    </lineage>
</organism>
<sequence>MRIGEESTLDMKVAISLSFVYVIITSYFPLCFGSYKEKKCNYYHGEDVLRELNPPKHFARFFDPDCEKRKLIFLSNKQGCLGALRWLEEFVGPNKTFGKSNTPFFKRIACSHKLCKDLPLFRKCGSNQHNKANPRWFRNGCRQCAASCKEVVAGRRRYARLENDECPKFYKGHTTLLEKTPPYPTIRPTTRKDSSREKDKYNVTTKFKVKETTTVATTTVESTLESTSTAQTTAAGSTPKLTTEGVTTMLATTELMTTMAECDDVKIPIRKVPTTVHCVSTTVKCKVNCSAIKEFEDDFKLPRLPSWQPKEINDG</sequence>
<protein>
    <submittedName>
        <fullName evidence="3">Uncharacterized protein</fullName>
    </submittedName>
</protein>
<feature type="transmembrane region" description="Helical" evidence="2">
    <location>
        <begin position="12"/>
        <end position="30"/>
    </location>
</feature>
<keyword evidence="2" id="KW-0812">Transmembrane</keyword>
<comment type="caution">
    <text evidence="3">The sequence shown here is derived from an EMBL/GenBank/DDBJ whole genome shotgun (WGS) entry which is preliminary data.</text>
</comment>
<evidence type="ECO:0000313" key="3">
    <source>
        <dbReference type="EMBL" id="KAJ8046423.1"/>
    </source>
</evidence>
<dbReference type="Proteomes" id="UP001152320">
    <property type="component" value="Chromosome 2"/>
</dbReference>
<evidence type="ECO:0000256" key="2">
    <source>
        <dbReference type="SAM" id="Phobius"/>
    </source>
</evidence>
<dbReference type="AlphaFoldDB" id="A0A9Q1HIT5"/>
<dbReference type="EMBL" id="JAIZAY010000002">
    <property type="protein sequence ID" value="KAJ8046423.1"/>
    <property type="molecule type" value="Genomic_DNA"/>
</dbReference>
<evidence type="ECO:0000313" key="4">
    <source>
        <dbReference type="Proteomes" id="UP001152320"/>
    </source>
</evidence>
<feature type="region of interest" description="Disordered" evidence="1">
    <location>
        <begin position="180"/>
        <end position="199"/>
    </location>
</feature>